<sequence length="168" mass="19083">MTELTLKHCSVREWRPTDADSLVLHANNIKVWRNLHDAFPLPYTRADAEIWIQQASPNHFAIAVDGAAVGGIGLHPGTDVHRRIAAIGYWLGEAFWGRGIATEAVRAFTEYTFATFDFVRLEAHVFEWNLASARVLEKAGYTLEARLRKRVTKESRTVDSFLYALIRE</sequence>
<dbReference type="PANTHER" id="PTHR43328:SF1">
    <property type="entry name" value="N-ACETYLTRANSFERASE DOMAIN-CONTAINING PROTEIN"/>
    <property type="match status" value="1"/>
</dbReference>
<evidence type="ECO:0000259" key="1">
    <source>
        <dbReference type="PROSITE" id="PS51186"/>
    </source>
</evidence>
<dbReference type="InterPro" id="IPR000182">
    <property type="entry name" value="GNAT_dom"/>
</dbReference>
<name>A0A538SNS7_UNCEI</name>
<evidence type="ECO:0000313" key="3">
    <source>
        <dbReference type="Proteomes" id="UP000319829"/>
    </source>
</evidence>
<feature type="domain" description="N-acetyltransferase" evidence="1">
    <location>
        <begin position="9"/>
        <end position="168"/>
    </location>
</feature>
<dbReference type="SUPFAM" id="SSF55729">
    <property type="entry name" value="Acyl-CoA N-acyltransferases (Nat)"/>
    <property type="match status" value="1"/>
</dbReference>
<dbReference type="PANTHER" id="PTHR43328">
    <property type="entry name" value="ACETYLTRANSFERASE-RELATED"/>
    <property type="match status" value="1"/>
</dbReference>
<dbReference type="Proteomes" id="UP000319829">
    <property type="component" value="Unassembled WGS sequence"/>
</dbReference>
<dbReference type="PROSITE" id="PS51186">
    <property type="entry name" value="GNAT"/>
    <property type="match status" value="1"/>
</dbReference>
<dbReference type="AlphaFoldDB" id="A0A538SNS7"/>
<keyword evidence="2" id="KW-0808">Transferase</keyword>
<evidence type="ECO:0000313" key="2">
    <source>
        <dbReference type="EMBL" id="TMQ53025.1"/>
    </source>
</evidence>
<dbReference type="EMBL" id="VBOU01000091">
    <property type="protein sequence ID" value="TMQ53025.1"/>
    <property type="molecule type" value="Genomic_DNA"/>
</dbReference>
<proteinExistence type="predicted"/>
<comment type="caution">
    <text evidence="2">The sequence shown here is derived from an EMBL/GenBank/DDBJ whole genome shotgun (WGS) entry which is preliminary data.</text>
</comment>
<dbReference type="InterPro" id="IPR016181">
    <property type="entry name" value="Acyl_CoA_acyltransferase"/>
</dbReference>
<gene>
    <name evidence="2" type="ORF">E6K74_10605</name>
</gene>
<organism evidence="2 3">
    <name type="scientific">Eiseniibacteriota bacterium</name>
    <dbReference type="NCBI Taxonomy" id="2212470"/>
    <lineage>
        <taxon>Bacteria</taxon>
        <taxon>Candidatus Eiseniibacteriota</taxon>
    </lineage>
</organism>
<reference evidence="2 3" key="1">
    <citation type="journal article" date="2019" name="Nat. Microbiol.">
        <title>Mediterranean grassland soil C-N compound turnover is dependent on rainfall and depth, and is mediated by genomically divergent microorganisms.</title>
        <authorList>
            <person name="Diamond S."/>
            <person name="Andeer P.F."/>
            <person name="Li Z."/>
            <person name="Crits-Christoph A."/>
            <person name="Burstein D."/>
            <person name="Anantharaman K."/>
            <person name="Lane K.R."/>
            <person name="Thomas B.C."/>
            <person name="Pan C."/>
            <person name="Northen T.R."/>
            <person name="Banfield J.F."/>
        </authorList>
    </citation>
    <scope>NUCLEOTIDE SEQUENCE [LARGE SCALE GENOMIC DNA]</scope>
    <source>
        <strain evidence="2">WS_4</strain>
    </source>
</reference>
<dbReference type="GO" id="GO:0016747">
    <property type="term" value="F:acyltransferase activity, transferring groups other than amino-acyl groups"/>
    <property type="evidence" value="ECO:0007669"/>
    <property type="project" value="InterPro"/>
</dbReference>
<protein>
    <submittedName>
        <fullName evidence="2">GNAT family N-acetyltransferase</fullName>
    </submittedName>
</protein>
<accession>A0A538SNS7</accession>
<dbReference type="Pfam" id="PF13302">
    <property type="entry name" value="Acetyltransf_3"/>
    <property type="match status" value="1"/>
</dbReference>
<dbReference type="Gene3D" id="3.40.630.30">
    <property type="match status" value="1"/>
</dbReference>